<sequence>MKSIRLSRRIGTFQLDRMMIGALMALAAVSGALAWLAQHPHHDPWAPFNLNHPDGWATAVKRARMHADPQLCREVLERSDVAFATLSEQGDGDCQRDDLAVLPDLPLSPADPSATCRTGAGMYEWMEKTVQPAAVETFGKKVARVEHFGTYSCRRINNRPDGRWSQHATANAIDIAAFVLEDGRRISIVQDWQAMPENDDARFLTIARDGACNYFSTVLSPDYNAAHRDHFHLDQSSAYRGACR</sequence>
<name>A0A6L7GED5_9SPHN</name>
<dbReference type="OrthoDB" id="9809788at2"/>
<comment type="caution">
    <text evidence="2">The sequence shown here is derived from an EMBL/GenBank/DDBJ whole genome shotgun (WGS) entry which is preliminary data.</text>
</comment>
<reference evidence="2 3" key="1">
    <citation type="submission" date="2019-12" db="EMBL/GenBank/DDBJ databases">
        <title>Genomic-based taxomic classification of the family Erythrobacteraceae.</title>
        <authorList>
            <person name="Xu L."/>
        </authorList>
    </citation>
    <scope>NUCLEOTIDE SEQUENCE [LARGE SCALE GENOMIC DNA]</scope>
    <source>
        <strain evidence="2 3">KCTC 52259</strain>
    </source>
</reference>
<dbReference type="RefSeq" id="WP_160600177.1">
    <property type="nucleotide sequence ID" value="NZ_WTYU01000001.1"/>
</dbReference>
<gene>
    <name evidence="2" type="ORF">GRI44_04260</name>
</gene>
<keyword evidence="3" id="KW-1185">Reference proteome</keyword>
<dbReference type="Pfam" id="PF06904">
    <property type="entry name" value="Extensin-like_C"/>
    <property type="match status" value="1"/>
</dbReference>
<dbReference type="Proteomes" id="UP000473531">
    <property type="component" value="Unassembled WGS sequence"/>
</dbReference>
<evidence type="ECO:0000313" key="2">
    <source>
        <dbReference type="EMBL" id="MXP13960.1"/>
    </source>
</evidence>
<dbReference type="InterPro" id="IPR009683">
    <property type="entry name" value="Extensin-like_C"/>
</dbReference>
<protein>
    <submittedName>
        <fullName evidence="2">Extensin</fullName>
    </submittedName>
</protein>
<evidence type="ECO:0000313" key="3">
    <source>
        <dbReference type="Proteomes" id="UP000473531"/>
    </source>
</evidence>
<proteinExistence type="predicted"/>
<dbReference type="AlphaFoldDB" id="A0A6L7GED5"/>
<feature type="domain" description="Extensin-like C-terminal" evidence="1">
    <location>
        <begin position="71"/>
        <end position="244"/>
    </location>
</feature>
<accession>A0A6L7GED5</accession>
<evidence type="ECO:0000259" key="1">
    <source>
        <dbReference type="Pfam" id="PF06904"/>
    </source>
</evidence>
<organism evidence="2 3">
    <name type="scientific">Allopontixanthobacter confluentis</name>
    <dbReference type="NCBI Taxonomy" id="1849021"/>
    <lineage>
        <taxon>Bacteria</taxon>
        <taxon>Pseudomonadati</taxon>
        <taxon>Pseudomonadota</taxon>
        <taxon>Alphaproteobacteria</taxon>
        <taxon>Sphingomonadales</taxon>
        <taxon>Erythrobacteraceae</taxon>
        <taxon>Allopontixanthobacter</taxon>
    </lineage>
</organism>
<dbReference type="EMBL" id="WTYU01000001">
    <property type="protein sequence ID" value="MXP13960.1"/>
    <property type="molecule type" value="Genomic_DNA"/>
</dbReference>